<comment type="subcellular location">
    <subcellularLocation>
        <location evidence="1">Nucleus</location>
    </subcellularLocation>
</comment>
<dbReference type="Pfam" id="PF04825">
    <property type="entry name" value="Rad21_Rec8_N"/>
    <property type="match status" value="1"/>
</dbReference>
<dbReference type="EMBL" id="JAPUFD010000020">
    <property type="protein sequence ID" value="MDI1492611.1"/>
    <property type="molecule type" value="Genomic_DNA"/>
</dbReference>
<feature type="compositionally biased region" description="Polar residues" evidence="3">
    <location>
        <begin position="489"/>
        <end position="498"/>
    </location>
</feature>
<feature type="compositionally biased region" description="Polar residues" evidence="3">
    <location>
        <begin position="182"/>
        <end position="191"/>
    </location>
</feature>
<keyword evidence="2" id="KW-0539">Nucleus</keyword>
<dbReference type="GO" id="GO:0005634">
    <property type="term" value="C:nucleus"/>
    <property type="evidence" value="ECO:0007669"/>
    <property type="project" value="UniProtKB-SubCell"/>
</dbReference>
<feature type="region of interest" description="Disordered" evidence="3">
    <location>
        <begin position="281"/>
        <end position="324"/>
    </location>
</feature>
<dbReference type="GO" id="GO:0003682">
    <property type="term" value="F:chromatin binding"/>
    <property type="evidence" value="ECO:0007669"/>
    <property type="project" value="TreeGrafter"/>
</dbReference>
<organism evidence="5 6">
    <name type="scientific">Ramalina farinacea</name>
    <dbReference type="NCBI Taxonomy" id="258253"/>
    <lineage>
        <taxon>Eukaryota</taxon>
        <taxon>Fungi</taxon>
        <taxon>Dikarya</taxon>
        <taxon>Ascomycota</taxon>
        <taxon>Pezizomycotina</taxon>
        <taxon>Lecanoromycetes</taxon>
        <taxon>OSLEUM clade</taxon>
        <taxon>Lecanoromycetidae</taxon>
        <taxon>Lecanorales</taxon>
        <taxon>Lecanorineae</taxon>
        <taxon>Ramalinaceae</taxon>
        <taxon>Ramalina</taxon>
    </lineage>
</organism>
<accession>A0AA43QWI0</accession>
<feature type="compositionally biased region" description="Low complexity" evidence="3">
    <location>
        <begin position="292"/>
        <end position="301"/>
    </location>
</feature>
<feature type="region of interest" description="Disordered" evidence="3">
    <location>
        <begin position="136"/>
        <end position="191"/>
    </location>
</feature>
<dbReference type="CDD" id="cd21789">
    <property type="entry name" value="Rad21_Rec8_M_SpRec8p-like"/>
    <property type="match status" value="1"/>
</dbReference>
<keyword evidence="6" id="KW-1185">Reference proteome</keyword>
<evidence type="ECO:0000259" key="4">
    <source>
        <dbReference type="Pfam" id="PF04825"/>
    </source>
</evidence>
<feature type="compositionally biased region" description="Low complexity" evidence="3">
    <location>
        <begin position="136"/>
        <end position="145"/>
    </location>
</feature>
<dbReference type="AlphaFoldDB" id="A0AA43QWI0"/>
<feature type="compositionally biased region" description="Basic and acidic residues" evidence="3">
    <location>
        <begin position="438"/>
        <end position="447"/>
    </location>
</feature>
<evidence type="ECO:0000313" key="6">
    <source>
        <dbReference type="Proteomes" id="UP001161017"/>
    </source>
</evidence>
<feature type="region of interest" description="Disordered" evidence="3">
    <location>
        <begin position="415"/>
        <end position="460"/>
    </location>
</feature>
<dbReference type="InterPro" id="IPR006910">
    <property type="entry name" value="Rad21_Rec8_N"/>
</dbReference>
<comment type="caution">
    <text evidence="5">The sequence shown here is derived from an EMBL/GenBank/DDBJ whole genome shotgun (WGS) entry which is preliminary data.</text>
</comment>
<dbReference type="InterPro" id="IPR039781">
    <property type="entry name" value="Rad21/Rec8-like"/>
</dbReference>
<feature type="region of interest" description="Disordered" evidence="3">
    <location>
        <begin position="489"/>
        <end position="583"/>
    </location>
</feature>
<sequence length="695" mass="74610">MFYSHERGLATVWLLATLGSKSVSKKVNKKAIQDVNVPKTCDIIIHPEAPMALRLQSNLLYGVSRVFSQQSGFVLSDAQLMQTNMRALLKAVRTSNLDPEAGKARRDQITIEDDSAFIPDLTFDIDLHALEMSTTESSRRSSLLSPHTARSSLSSQPEGSMTGLIIPSSSGGGGDIGGFQLPSEQGSSIQRQQRINRLLEDDGEAFGIDPGFSIDADGNMVTGPAAADEILPGARVRTPDDRGILPPSSEVRAGTQGAQYDPGLMDFAFDDQVQFQDDGAGLPQAEAFPTGAQQQRSSSQAAEDEESESAEAAMHRRHRPARKARALPFDNVQELRIAELTGWRENYTANMAEVQQSRDQHRAPFLAKKKAFDWVLGSGIGGVGDAFPSLHEKNLLNMFTGDSMLEMITGIRPIAGRKRGRDEGSAEGTDSETRRKRLQEEGGEIGRGEVPPFQDDDMGLQASDDIEIGRHGATPLVDDPTFPWNTTASALASRQGSSIAHRGGGDQPLGFPNSVAGAGRSAPPSSLRLGSLDRGASRVASSSPLRGRGDDDVHPGSVSPAQLPSDGPSYQGFGNDNDDVYDAFEAHGPAAGVGTQVQASSQWLRATMNQEAVNFFDFVRETIEALPPPLPVAGGEEGGSKLRRRVEFEQLLPPGVHSTVIAAQGLHHVLALATKNLLEVEQREAFGGIWIGIRE</sequence>
<feature type="region of interest" description="Disordered" evidence="3">
    <location>
        <begin position="236"/>
        <end position="256"/>
    </location>
</feature>
<dbReference type="GO" id="GO:0030892">
    <property type="term" value="C:mitotic cohesin complex"/>
    <property type="evidence" value="ECO:0007669"/>
    <property type="project" value="TreeGrafter"/>
</dbReference>
<protein>
    <submittedName>
        <fullName evidence="5">R8 protein</fullName>
    </submittedName>
</protein>
<reference evidence="5" key="1">
    <citation type="journal article" date="2023" name="Genome Biol. Evol.">
        <title>First Whole Genome Sequence and Flow Cytometry Genome Size Data for the Lichen-Forming Fungus Ramalina farinacea (Ascomycota).</title>
        <authorList>
            <person name="Llewellyn T."/>
            <person name="Mian S."/>
            <person name="Hill R."/>
            <person name="Leitch I.J."/>
            <person name="Gaya E."/>
        </authorList>
    </citation>
    <scope>NUCLEOTIDE SEQUENCE</scope>
    <source>
        <strain evidence="5">LIQ254RAFAR</strain>
    </source>
</reference>
<dbReference type="PANTHER" id="PTHR12585">
    <property type="entry name" value="SCC1 / RAD21 FAMILY MEMBER"/>
    <property type="match status" value="1"/>
</dbReference>
<dbReference type="PANTHER" id="PTHR12585:SF70">
    <property type="entry name" value="RAD21_REC8 N TERMINAL DOMAIN PROTEIN (AFU_ORTHOLOGUE AFUA_6G02900)"/>
    <property type="match status" value="1"/>
</dbReference>
<name>A0AA43QWI0_9LECA</name>
<dbReference type="Proteomes" id="UP001161017">
    <property type="component" value="Unassembled WGS sequence"/>
</dbReference>
<evidence type="ECO:0000256" key="2">
    <source>
        <dbReference type="ARBA" id="ARBA00023242"/>
    </source>
</evidence>
<feature type="compositionally biased region" description="Basic residues" evidence="3">
    <location>
        <begin position="315"/>
        <end position="324"/>
    </location>
</feature>
<feature type="compositionally biased region" description="Polar residues" evidence="3">
    <location>
        <begin position="148"/>
        <end position="159"/>
    </location>
</feature>
<evidence type="ECO:0000313" key="5">
    <source>
        <dbReference type="EMBL" id="MDI1492611.1"/>
    </source>
</evidence>
<evidence type="ECO:0000256" key="1">
    <source>
        <dbReference type="ARBA" id="ARBA00004123"/>
    </source>
</evidence>
<proteinExistence type="predicted"/>
<evidence type="ECO:0000256" key="3">
    <source>
        <dbReference type="SAM" id="MobiDB-lite"/>
    </source>
</evidence>
<dbReference type="GO" id="GO:0007064">
    <property type="term" value="P:mitotic sister chromatid cohesion"/>
    <property type="evidence" value="ECO:0007669"/>
    <property type="project" value="TreeGrafter"/>
</dbReference>
<gene>
    <name evidence="5" type="primary">rec8</name>
    <name evidence="5" type="ORF">OHK93_004393</name>
</gene>
<feature type="domain" description="Rad21/Rec8-like protein N-terminal" evidence="4">
    <location>
        <begin position="3"/>
        <end position="106"/>
    </location>
</feature>